<dbReference type="PROSITE" id="PS51184">
    <property type="entry name" value="JMJC"/>
    <property type="match status" value="1"/>
</dbReference>
<dbReference type="InParanoid" id="A0A6P9A977"/>
<evidence type="ECO:0000259" key="1">
    <source>
        <dbReference type="PROSITE" id="PS51184"/>
    </source>
</evidence>
<feature type="domain" description="JmjC" evidence="1">
    <location>
        <begin position="234"/>
        <end position="408"/>
    </location>
</feature>
<dbReference type="GO" id="GO:0032454">
    <property type="term" value="F:histone H3K9 demethylase activity"/>
    <property type="evidence" value="ECO:0007669"/>
    <property type="project" value="TreeGrafter"/>
</dbReference>
<dbReference type="Proteomes" id="UP000515158">
    <property type="component" value="Unplaced"/>
</dbReference>
<gene>
    <name evidence="3" type="primary">LOC117652952</name>
</gene>
<name>A0A6P9A977_THRPL</name>
<dbReference type="OrthoDB" id="1678912at2759"/>
<reference evidence="3" key="1">
    <citation type="submission" date="2025-08" db="UniProtKB">
        <authorList>
            <consortium name="RefSeq"/>
        </authorList>
    </citation>
    <scope>IDENTIFICATION</scope>
    <source>
        <tissue evidence="3">Total insect</tissue>
    </source>
</reference>
<dbReference type="InterPro" id="IPR003347">
    <property type="entry name" value="JmjC_dom"/>
</dbReference>
<dbReference type="SMART" id="SM00558">
    <property type="entry name" value="JmjC"/>
    <property type="match status" value="1"/>
</dbReference>
<dbReference type="KEGG" id="tpal:117652952"/>
<organism evidence="3">
    <name type="scientific">Thrips palmi</name>
    <name type="common">Melon thrips</name>
    <dbReference type="NCBI Taxonomy" id="161013"/>
    <lineage>
        <taxon>Eukaryota</taxon>
        <taxon>Metazoa</taxon>
        <taxon>Ecdysozoa</taxon>
        <taxon>Arthropoda</taxon>
        <taxon>Hexapoda</taxon>
        <taxon>Insecta</taxon>
        <taxon>Pterygota</taxon>
        <taxon>Neoptera</taxon>
        <taxon>Paraneoptera</taxon>
        <taxon>Thysanoptera</taxon>
        <taxon>Terebrantia</taxon>
        <taxon>Thripoidea</taxon>
        <taxon>Thripidae</taxon>
        <taxon>Thrips</taxon>
    </lineage>
</organism>
<dbReference type="Pfam" id="PF02373">
    <property type="entry name" value="JmjC"/>
    <property type="match status" value="1"/>
</dbReference>
<dbReference type="PANTHER" id="PTHR10694:SF7">
    <property type="entry name" value="[HISTONE H3]-TRIMETHYL-L-LYSINE(9) DEMETHYLASE"/>
    <property type="match status" value="1"/>
</dbReference>
<dbReference type="SUPFAM" id="SSF51197">
    <property type="entry name" value="Clavaminate synthase-like"/>
    <property type="match status" value="1"/>
</dbReference>
<sequence length="533" mass="60641">MASTFSLSEEDLFEFESFCDQKYSDENCKKYGFFKVKLDSKCAEQSSTMEEFFKQFGLVAQKKICKGVLLSNVNDNRLFGLQNVAPSASEKDAFMSTSFDPGSFQDPISPTNCCMSVLQMEGQEAFLQHFFDAVTSNPKVKRSNFHDDIRVIRKRAVTQKAEFVKRQAYRSCPTTQSKKRCLEMAMSNEKIYESSSSEDLCLCDACDVEYCHHKQKDSQDFGELKSCDLLYSSCIEECQNNYVHLTENFAMAHLCFKNMLTDLSGVYAGVSYPFLYLGGVHSVFPLHVEDLSTWSFNFLLHGLPKFWIIIPPTSVGQLTDALNRRGFFYNHRWCRNNLSHKFFLPTPQFFKEEGIPFEVVIQEKGEGIVLLPNAAHCGGNFGPNLAEACNFGTNAWIPYGCVSLRCPCMKDSVHTNLSDLVAVHAPDLLEAYINNNIFEVVKDQYFQESLVVSKRECEAYLPVFKHSSSKRKIIPPSSVNASRVKCPVCDVSWASVQKTNIMAHLNKYHAHRMKDDDVIKFLEMFSVSKKKKL</sequence>
<dbReference type="RefSeq" id="XP_034254090.1">
    <property type="nucleotide sequence ID" value="XM_034398199.1"/>
</dbReference>
<dbReference type="PANTHER" id="PTHR10694">
    <property type="entry name" value="LYSINE-SPECIFIC DEMETHYLASE"/>
    <property type="match status" value="1"/>
</dbReference>
<dbReference type="GeneID" id="117652952"/>
<dbReference type="GO" id="GO:0000785">
    <property type="term" value="C:chromatin"/>
    <property type="evidence" value="ECO:0007669"/>
    <property type="project" value="TreeGrafter"/>
</dbReference>
<proteinExistence type="predicted"/>
<keyword evidence="2" id="KW-1185">Reference proteome</keyword>
<accession>A0A6P9A977</accession>
<protein>
    <submittedName>
        <fullName evidence="3">Uncharacterized protein LOC117652952</fullName>
    </submittedName>
</protein>
<dbReference type="GO" id="GO:0051864">
    <property type="term" value="F:histone H3K36 demethylase activity"/>
    <property type="evidence" value="ECO:0007669"/>
    <property type="project" value="TreeGrafter"/>
</dbReference>
<dbReference type="Gene3D" id="2.60.120.650">
    <property type="entry name" value="Cupin"/>
    <property type="match status" value="1"/>
</dbReference>
<evidence type="ECO:0000313" key="2">
    <source>
        <dbReference type="Proteomes" id="UP000515158"/>
    </source>
</evidence>
<dbReference type="AlphaFoldDB" id="A0A6P9A977"/>
<dbReference type="GO" id="GO:0010468">
    <property type="term" value="P:regulation of gene expression"/>
    <property type="evidence" value="ECO:0007669"/>
    <property type="project" value="TreeGrafter"/>
</dbReference>
<dbReference type="GO" id="GO:0005634">
    <property type="term" value="C:nucleus"/>
    <property type="evidence" value="ECO:0007669"/>
    <property type="project" value="TreeGrafter"/>
</dbReference>
<evidence type="ECO:0000313" key="3">
    <source>
        <dbReference type="RefSeq" id="XP_034254090.1"/>
    </source>
</evidence>